<dbReference type="AlphaFoldDB" id="A0A194AJN3"/>
<keyword evidence="3" id="KW-1003">Cell membrane</keyword>
<evidence type="ECO:0000256" key="3">
    <source>
        <dbReference type="ARBA" id="ARBA00022475"/>
    </source>
</evidence>
<dbReference type="NCBIfam" id="TIGR02532">
    <property type="entry name" value="IV_pilin_GFxxxE"/>
    <property type="match status" value="1"/>
</dbReference>
<keyword evidence="5" id="KW-0997">Cell inner membrane</keyword>
<feature type="domain" description="General secretion pathway GspH" evidence="12">
    <location>
        <begin position="66"/>
        <end position="183"/>
    </location>
</feature>
<evidence type="ECO:0000256" key="7">
    <source>
        <dbReference type="ARBA" id="ARBA00022989"/>
    </source>
</evidence>
<dbReference type="STRING" id="1592317.DPF_1663"/>
<keyword evidence="7 11" id="KW-1133">Transmembrane helix</keyword>
<sequence length="205" mass="22430">MSDSWIRVPKARLGTWGHHIDAAGYCTWWGFSLIELLVVLAILGFLLAWGGVYLVVNLDNYRINAATRDLIGTLHKSRMTAIRNNAETAVFFDPVNGTYSLCTANGDGEWSTRGDNTCPQIVRLASYASGIRYGHGKATEAIGESFGADEISYTANRVVFTSRGTARHAGYAYITNDAGQARAVGTLTIGTILAKRWNGTRWEAY</sequence>
<dbReference type="GO" id="GO:0005886">
    <property type="term" value="C:plasma membrane"/>
    <property type="evidence" value="ECO:0007669"/>
    <property type="project" value="UniProtKB-SubCell"/>
</dbReference>
<dbReference type="Gene3D" id="3.30.700.10">
    <property type="entry name" value="Glycoprotein, Type 4 Pilin"/>
    <property type="match status" value="1"/>
</dbReference>
<accession>A0A194AJN3</accession>
<evidence type="ECO:0000313" key="14">
    <source>
        <dbReference type="Proteomes" id="UP000095200"/>
    </source>
</evidence>
<protein>
    <recommendedName>
        <fullName evidence="2">Type II secretion system protein H</fullName>
    </recommendedName>
    <alternativeName>
        <fullName evidence="10">General secretion pathway protein H</fullName>
    </alternativeName>
</protein>
<keyword evidence="14" id="KW-1185">Reference proteome</keyword>
<evidence type="ECO:0000256" key="2">
    <source>
        <dbReference type="ARBA" id="ARBA00021549"/>
    </source>
</evidence>
<dbReference type="Pfam" id="PF12019">
    <property type="entry name" value="GspH"/>
    <property type="match status" value="1"/>
</dbReference>
<dbReference type="RefSeq" id="WP_069858986.1">
    <property type="nucleotide sequence ID" value="NZ_BDFE01000016.1"/>
</dbReference>
<dbReference type="Proteomes" id="UP000095200">
    <property type="component" value="Unassembled WGS sequence"/>
</dbReference>
<reference evidence="14" key="1">
    <citation type="submission" date="2016-06" db="EMBL/GenBank/DDBJ databases">
        <title>Draft genome sequence of Desulfoplanes formicivorans strain Pf12B.</title>
        <authorList>
            <person name="Watanabe M."/>
            <person name="Kojima H."/>
            <person name="Fukui M."/>
        </authorList>
    </citation>
    <scope>NUCLEOTIDE SEQUENCE [LARGE SCALE GENOMIC DNA]</scope>
    <source>
        <strain evidence="14">Pf12B</strain>
    </source>
</reference>
<keyword evidence="6 11" id="KW-0812">Transmembrane</keyword>
<dbReference type="InterPro" id="IPR045584">
    <property type="entry name" value="Pilin-like"/>
</dbReference>
<evidence type="ECO:0000256" key="9">
    <source>
        <dbReference type="ARBA" id="ARBA00025772"/>
    </source>
</evidence>
<keyword evidence="4" id="KW-0488">Methylation</keyword>
<evidence type="ECO:0000256" key="1">
    <source>
        <dbReference type="ARBA" id="ARBA00004377"/>
    </source>
</evidence>
<organism evidence="13 14">
    <name type="scientific">Desulfoplanes formicivorans</name>
    <dbReference type="NCBI Taxonomy" id="1592317"/>
    <lineage>
        <taxon>Bacteria</taxon>
        <taxon>Pseudomonadati</taxon>
        <taxon>Thermodesulfobacteriota</taxon>
        <taxon>Desulfovibrionia</taxon>
        <taxon>Desulfovibrionales</taxon>
        <taxon>Desulfoplanaceae</taxon>
        <taxon>Desulfoplanes</taxon>
    </lineage>
</organism>
<dbReference type="SUPFAM" id="SSF54523">
    <property type="entry name" value="Pili subunits"/>
    <property type="match status" value="1"/>
</dbReference>
<dbReference type="EMBL" id="BDFE01000016">
    <property type="protein sequence ID" value="GAU08944.1"/>
    <property type="molecule type" value="Genomic_DNA"/>
</dbReference>
<comment type="caution">
    <text evidence="13">The sequence shown here is derived from an EMBL/GenBank/DDBJ whole genome shotgun (WGS) entry which is preliminary data.</text>
</comment>
<dbReference type="Pfam" id="PF07963">
    <property type="entry name" value="N_methyl"/>
    <property type="match status" value="1"/>
</dbReference>
<evidence type="ECO:0000256" key="5">
    <source>
        <dbReference type="ARBA" id="ARBA00022519"/>
    </source>
</evidence>
<feature type="transmembrane region" description="Helical" evidence="11">
    <location>
        <begin position="36"/>
        <end position="56"/>
    </location>
</feature>
<evidence type="ECO:0000256" key="8">
    <source>
        <dbReference type="ARBA" id="ARBA00023136"/>
    </source>
</evidence>
<dbReference type="InterPro" id="IPR012902">
    <property type="entry name" value="N_methyl_site"/>
</dbReference>
<comment type="similarity">
    <text evidence="9">Belongs to the GSP H family.</text>
</comment>
<name>A0A194AJN3_9BACT</name>
<keyword evidence="8 11" id="KW-0472">Membrane</keyword>
<dbReference type="InterPro" id="IPR022346">
    <property type="entry name" value="T2SS_GspH"/>
</dbReference>
<evidence type="ECO:0000256" key="4">
    <source>
        <dbReference type="ARBA" id="ARBA00022481"/>
    </source>
</evidence>
<gene>
    <name evidence="13" type="ORF">DPF_1663</name>
</gene>
<dbReference type="OrthoDB" id="5431897at2"/>
<dbReference type="GO" id="GO:0015628">
    <property type="term" value="P:protein secretion by the type II secretion system"/>
    <property type="evidence" value="ECO:0007669"/>
    <property type="project" value="InterPro"/>
</dbReference>
<evidence type="ECO:0000256" key="10">
    <source>
        <dbReference type="ARBA" id="ARBA00030775"/>
    </source>
</evidence>
<evidence type="ECO:0000313" key="13">
    <source>
        <dbReference type="EMBL" id="GAU08944.1"/>
    </source>
</evidence>
<evidence type="ECO:0000256" key="6">
    <source>
        <dbReference type="ARBA" id="ARBA00022692"/>
    </source>
</evidence>
<proteinExistence type="inferred from homology"/>
<evidence type="ECO:0000256" key="11">
    <source>
        <dbReference type="SAM" id="Phobius"/>
    </source>
</evidence>
<comment type="subcellular location">
    <subcellularLocation>
        <location evidence="1">Cell inner membrane</location>
        <topology evidence="1">Single-pass membrane protein</topology>
    </subcellularLocation>
</comment>
<evidence type="ECO:0000259" key="12">
    <source>
        <dbReference type="Pfam" id="PF12019"/>
    </source>
</evidence>
<dbReference type="GO" id="GO:0015627">
    <property type="term" value="C:type II protein secretion system complex"/>
    <property type="evidence" value="ECO:0007669"/>
    <property type="project" value="InterPro"/>
</dbReference>